<name>A0A8J7HEI3_9CYAN</name>
<accession>A0A8J7HEI3</accession>
<dbReference type="GO" id="GO:0042372">
    <property type="term" value="P:phylloquinone biosynthetic process"/>
    <property type="evidence" value="ECO:0007669"/>
    <property type="project" value="UniProtKB-UniRule"/>
</dbReference>
<dbReference type="NCBIfam" id="TIGR01934">
    <property type="entry name" value="MenG_MenH_UbiE"/>
    <property type="match status" value="1"/>
</dbReference>
<dbReference type="PROSITE" id="PS51608">
    <property type="entry name" value="SAM_MT_UBIE"/>
    <property type="match status" value="1"/>
</dbReference>
<evidence type="ECO:0000256" key="3">
    <source>
        <dbReference type="ARBA" id="ARBA00022691"/>
    </source>
</evidence>
<keyword evidence="6" id="KW-1185">Reference proteome</keyword>
<dbReference type="InterPro" id="IPR023576">
    <property type="entry name" value="UbiE/COQ5_MeTrFase_CS"/>
</dbReference>
<dbReference type="EC" id="2.1.1.329" evidence="4"/>
<dbReference type="SUPFAM" id="SSF53335">
    <property type="entry name" value="S-adenosyl-L-methionine-dependent methyltransferases"/>
    <property type="match status" value="1"/>
</dbReference>
<dbReference type="PROSITE" id="PS01183">
    <property type="entry name" value="UBIE_1"/>
    <property type="match status" value="1"/>
</dbReference>
<protein>
    <recommendedName>
        <fullName evidence="4">2-phytyl-1,4-naphtoquinone methyltransferase</fullName>
        <ecNumber evidence="4">2.1.1.329</ecNumber>
    </recommendedName>
    <alternativeName>
        <fullName evidence="4">Demethylphylloquinone methyltransferase</fullName>
    </alternativeName>
</protein>
<comment type="function">
    <text evidence="4">Methyltransferase required for the conversion of 2-phytyl-1,4-beta-naphthoquinol to phylloquinol.</text>
</comment>
<keyword evidence="2 4" id="KW-0808">Transferase</keyword>
<evidence type="ECO:0000313" key="5">
    <source>
        <dbReference type="EMBL" id="MBH8551031.1"/>
    </source>
</evidence>
<dbReference type="GO" id="GO:0052624">
    <property type="term" value="F:2-phytyl-1,4-naphthoquinone methyltransferase activity"/>
    <property type="evidence" value="ECO:0007669"/>
    <property type="project" value="UniProtKB-EC"/>
</dbReference>
<keyword evidence="1 4" id="KW-0489">Methyltransferase</keyword>
<dbReference type="InterPro" id="IPR004033">
    <property type="entry name" value="UbiE/COQ5_MeTrFase"/>
</dbReference>
<reference evidence="5 6" key="1">
    <citation type="journal article" date="2021" name="Int. J. Syst. Evol. Microbiol.">
        <title>Amazonocrinis nigriterrae gen. nov., sp. nov., Atlanticothrix silvestris gen. nov., sp. nov. and Dendronalium phyllosphericum gen. nov., sp. nov., nostocacean cyanobacteria from Brazilian environments.</title>
        <authorList>
            <person name="Alvarenga D.O."/>
            <person name="Andreote A.P.D."/>
            <person name="Branco L.H.Z."/>
            <person name="Delbaje E."/>
            <person name="Cruz R.B."/>
            <person name="Varani A.M."/>
            <person name="Fiore M.F."/>
        </authorList>
    </citation>
    <scope>NUCLEOTIDE SEQUENCE [LARGE SCALE GENOMIC DNA]</scope>
    <source>
        <strain evidence="5 6">CENA357</strain>
    </source>
</reference>
<dbReference type="Pfam" id="PF01209">
    <property type="entry name" value="Ubie_methyltran"/>
    <property type="match status" value="1"/>
</dbReference>
<comment type="catalytic activity">
    <reaction evidence="4">
        <text>demethylphylloquinol + S-adenosyl-L-methionine = phylloquinol + S-adenosyl-L-homocysteine + H(+)</text>
        <dbReference type="Rhea" id="RHEA:40551"/>
        <dbReference type="ChEBI" id="CHEBI:15378"/>
        <dbReference type="ChEBI" id="CHEBI:28433"/>
        <dbReference type="ChEBI" id="CHEBI:57856"/>
        <dbReference type="ChEBI" id="CHEBI:59789"/>
        <dbReference type="ChEBI" id="CHEBI:87844"/>
        <dbReference type="EC" id="2.1.1.329"/>
    </reaction>
</comment>
<dbReference type="InterPro" id="IPR029063">
    <property type="entry name" value="SAM-dependent_MTases_sf"/>
</dbReference>
<evidence type="ECO:0000313" key="6">
    <source>
        <dbReference type="Proteomes" id="UP000599391"/>
    </source>
</evidence>
<dbReference type="UniPathway" id="UPA00995"/>
<sequence length="233" mass="26126">MSTEIRAIFDRIAPVYDQLNNWLSLGQHRIWKEMTVKWSAAKPGDTCLDLCCGSGDLALCLARRVGATGQVYGVDFSPNLLATAQERSQRHYPQPVISWIEADVLDLPFENNQFDAATMGYGLRNVVDIPRSLQELHRVLKPGAKAAILDFHRPSNPQLRAFQQWYLDSIVVPMAKQMGLKDEYAYISPSLERFPTGKEQVELARQVGFASATHYPIANGMMGVLVVKKMSDE</sequence>
<comment type="similarity">
    <text evidence="4">Belongs to the class I-like SAM-binding methyltransferase superfamily. MenG/UbiE family.</text>
</comment>
<proteinExistence type="inferred from homology"/>
<dbReference type="NCBIfam" id="NF001244">
    <property type="entry name" value="PRK00216.1-5"/>
    <property type="match status" value="1"/>
</dbReference>
<gene>
    <name evidence="5" type="primary">ubiE</name>
    <name evidence="4" type="synonym">menG</name>
    <name evidence="5" type="ORF">I8751_01215</name>
</gene>
<keyword evidence="3 4" id="KW-0949">S-adenosyl-L-methionine</keyword>
<evidence type="ECO:0000256" key="2">
    <source>
        <dbReference type="ARBA" id="ARBA00022679"/>
    </source>
</evidence>
<dbReference type="InterPro" id="IPR032904">
    <property type="entry name" value="MenG"/>
</dbReference>
<organism evidence="5 6">
    <name type="scientific">Atlanticothrix silvestris CENA357</name>
    <dbReference type="NCBI Taxonomy" id="1725252"/>
    <lineage>
        <taxon>Bacteria</taxon>
        <taxon>Bacillati</taxon>
        <taxon>Cyanobacteriota</taxon>
        <taxon>Cyanophyceae</taxon>
        <taxon>Nostocales</taxon>
        <taxon>Nodulariaceae</taxon>
        <taxon>Atlanticothrix</taxon>
        <taxon>Atlanticothrix silvestris</taxon>
    </lineage>
</organism>
<dbReference type="Proteomes" id="UP000599391">
    <property type="component" value="Unassembled WGS sequence"/>
</dbReference>
<dbReference type="PANTHER" id="PTHR43591:SF24">
    <property type="entry name" value="2-METHOXY-6-POLYPRENYL-1,4-BENZOQUINOL METHYLASE, MITOCHONDRIAL"/>
    <property type="match status" value="1"/>
</dbReference>
<comment type="pathway">
    <text evidence="4">Cofactor biosynthesis; phylloquinone biosynthesis.</text>
</comment>
<evidence type="ECO:0000256" key="4">
    <source>
        <dbReference type="HAMAP-Rule" id="MF_01982"/>
    </source>
</evidence>
<dbReference type="HAMAP" id="MF_01982">
    <property type="entry name" value="MenG_phylloquinone_subfam"/>
    <property type="match status" value="1"/>
</dbReference>
<dbReference type="GO" id="GO:0032259">
    <property type="term" value="P:methylation"/>
    <property type="evidence" value="ECO:0007669"/>
    <property type="project" value="UniProtKB-KW"/>
</dbReference>
<dbReference type="AlphaFoldDB" id="A0A8J7HEI3"/>
<comment type="caution">
    <text evidence="5">The sequence shown here is derived from an EMBL/GenBank/DDBJ whole genome shotgun (WGS) entry which is preliminary data.</text>
</comment>
<dbReference type="Gene3D" id="3.40.50.150">
    <property type="entry name" value="Vaccinia Virus protein VP39"/>
    <property type="match status" value="1"/>
</dbReference>
<evidence type="ECO:0000256" key="1">
    <source>
        <dbReference type="ARBA" id="ARBA00022603"/>
    </source>
</evidence>
<dbReference type="RefSeq" id="WP_214437339.1">
    <property type="nucleotide sequence ID" value="NZ_JAECZB010000001.1"/>
</dbReference>
<dbReference type="HAMAP" id="MF_01813">
    <property type="entry name" value="MenG_UbiE_methyltr"/>
    <property type="match status" value="1"/>
</dbReference>
<dbReference type="PANTHER" id="PTHR43591">
    <property type="entry name" value="METHYLTRANSFERASE"/>
    <property type="match status" value="1"/>
</dbReference>
<dbReference type="CDD" id="cd02440">
    <property type="entry name" value="AdoMet_MTases"/>
    <property type="match status" value="1"/>
</dbReference>
<dbReference type="EMBL" id="JAECZB010000001">
    <property type="protein sequence ID" value="MBH8551031.1"/>
    <property type="molecule type" value="Genomic_DNA"/>
</dbReference>